<organism evidence="2 3">
    <name type="scientific">Cobetia marina</name>
    <name type="common">Deleya marina</name>
    <dbReference type="NCBI Taxonomy" id="28258"/>
    <lineage>
        <taxon>Bacteria</taxon>
        <taxon>Pseudomonadati</taxon>
        <taxon>Pseudomonadota</taxon>
        <taxon>Gammaproteobacteria</taxon>
        <taxon>Oceanospirillales</taxon>
        <taxon>Halomonadaceae</taxon>
        <taxon>Cobetia</taxon>
    </lineage>
</organism>
<keyword evidence="3" id="KW-1185">Reference proteome</keyword>
<reference evidence="2 3" key="1">
    <citation type="submission" date="2024-02" db="EMBL/GenBank/DDBJ databases">
        <title>Bacteria isolated from the canopy kelp, Nereocystis luetkeana.</title>
        <authorList>
            <person name="Pfister C.A."/>
            <person name="Younker I.T."/>
            <person name="Light S.H."/>
        </authorList>
    </citation>
    <scope>NUCLEOTIDE SEQUENCE [LARGE SCALE GENOMIC DNA]</scope>
    <source>
        <strain evidence="2 3">TI.5.07</strain>
    </source>
</reference>
<evidence type="ECO:0000313" key="3">
    <source>
        <dbReference type="Proteomes" id="UP001378242"/>
    </source>
</evidence>
<evidence type="ECO:0000256" key="1">
    <source>
        <dbReference type="SAM" id="MobiDB-lite"/>
    </source>
</evidence>
<protein>
    <submittedName>
        <fullName evidence="2">Uncharacterized protein</fullName>
    </submittedName>
</protein>
<accession>A0ABU9GGW7</accession>
<gene>
    <name evidence="2" type="ORF">V6243_07905</name>
</gene>
<proteinExistence type="predicted"/>
<evidence type="ECO:0000313" key="2">
    <source>
        <dbReference type="EMBL" id="MEL0616757.1"/>
    </source>
</evidence>
<comment type="caution">
    <text evidence="2">The sequence shown here is derived from an EMBL/GenBank/DDBJ whole genome shotgun (WGS) entry which is preliminary data.</text>
</comment>
<dbReference type="Proteomes" id="UP001378242">
    <property type="component" value="Unassembled WGS sequence"/>
</dbReference>
<feature type="compositionally biased region" description="Polar residues" evidence="1">
    <location>
        <begin position="7"/>
        <end position="20"/>
    </location>
</feature>
<feature type="region of interest" description="Disordered" evidence="1">
    <location>
        <begin position="1"/>
        <end position="22"/>
    </location>
</feature>
<dbReference type="EMBL" id="JBAKAP010000007">
    <property type="protein sequence ID" value="MEL0616757.1"/>
    <property type="molecule type" value="Genomic_DNA"/>
</dbReference>
<dbReference type="RefSeq" id="WP_341542315.1">
    <property type="nucleotide sequence ID" value="NZ_JBAKAP010000007.1"/>
</dbReference>
<sequence>MHDKKNAPSTTRRCTASSAKSDGIHRARVNDNFYNKLIRALENPRYKYRSVDGVAKEIGLDHGKLLKLLNHHSDEIVVLNRKGNDGQILITTRKHYDKNASKVEKIKSVLMNRMY</sequence>
<name>A0ABU9GGW7_COBMA</name>